<evidence type="ECO:0000313" key="2">
    <source>
        <dbReference type="EMBL" id="VTS27096.1"/>
    </source>
</evidence>
<accession>A0A4U9YKZ3</accession>
<dbReference type="GO" id="GO:0003677">
    <property type="term" value="F:DNA binding"/>
    <property type="evidence" value="ECO:0007669"/>
    <property type="project" value="InterPro"/>
</dbReference>
<organism evidence="2 3">
    <name type="scientific">Streptococcus pseudoporcinus</name>
    <dbReference type="NCBI Taxonomy" id="361101"/>
    <lineage>
        <taxon>Bacteria</taxon>
        <taxon>Bacillati</taxon>
        <taxon>Bacillota</taxon>
        <taxon>Bacilli</taxon>
        <taxon>Lactobacillales</taxon>
        <taxon>Streptococcaceae</taxon>
        <taxon>Streptococcus</taxon>
    </lineage>
</organism>
<dbReference type="SUPFAM" id="SSF47413">
    <property type="entry name" value="lambda repressor-like DNA-binding domains"/>
    <property type="match status" value="1"/>
</dbReference>
<dbReference type="PANTHER" id="PTHR34475:SF1">
    <property type="entry name" value="CYTOSKELETON PROTEIN RODZ"/>
    <property type="match status" value="1"/>
</dbReference>
<dbReference type="RefSeq" id="WP_077323338.1">
    <property type="nucleotide sequence ID" value="NZ_CABEHT010000001.1"/>
</dbReference>
<keyword evidence="1" id="KW-0472">Membrane</keyword>
<dbReference type="AlphaFoldDB" id="A0A4U9YKZ3"/>
<gene>
    <name evidence="2" type="ORF">NCTC5386_02153</name>
</gene>
<keyword evidence="1" id="KW-0812">Transmembrane</keyword>
<sequence>MRNQTLGEFLRESRVNRKVTLDEIEDKTGISSHYLLAMELDQFKIIPEDKIDSFFSQYANMVSLDFGMIKKMYLDQIANTQYNEEPSITQRVEEKLSQRQEPFVFPLKTEARVSEPDVLASKELDFKEKEPDVEANALVDNKKEKKRDSLLADNHRDVSRLSRYQDDHKKSKSIFSIILLTVIALAVFAFVFFAVWQQFSKENNLTLGKAKSILFKKNENKTSSSKIPEVSSQPSSSEKKTVIKTEGQDNYLVADIQKAKDTVEVSVSLAGAESAWIALSHSDIGEAGTTLTQESPTYTTTLPADTKESLLMLGVREGVSVTVDGQKLDLTPMTSNDISYITLKIQ</sequence>
<dbReference type="Gene3D" id="1.10.260.40">
    <property type="entry name" value="lambda repressor-like DNA-binding domains"/>
    <property type="match status" value="1"/>
</dbReference>
<dbReference type="InterPro" id="IPR050400">
    <property type="entry name" value="Bact_Cytoskel_RodZ"/>
</dbReference>
<dbReference type="PANTHER" id="PTHR34475">
    <property type="match status" value="1"/>
</dbReference>
<proteinExistence type="predicted"/>
<protein>
    <submittedName>
        <fullName evidence="2">Membrane protein</fullName>
    </submittedName>
</protein>
<dbReference type="Pfam" id="PF13413">
    <property type="entry name" value="HTH_25"/>
    <property type="match status" value="1"/>
</dbReference>
<dbReference type="Proteomes" id="UP000394068">
    <property type="component" value="Unassembled WGS sequence"/>
</dbReference>
<keyword evidence="1" id="KW-1133">Transmembrane helix</keyword>
<dbReference type="InterPro" id="IPR010982">
    <property type="entry name" value="Lambda_DNA-bd_dom_sf"/>
</dbReference>
<dbReference type="EMBL" id="CABEHT010000001">
    <property type="protein sequence ID" value="VTS27096.1"/>
    <property type="molecule type" value="Genomic_DNA"/>
</dbReference>
<reference evidence="2 3" key="1">
    <citation type="submission" date="2019-05" db="EMBL/GenBank/DDBJ databases">
        <authorList>
            <consortium name="Pathogen Informatics"/>
        </authorList>
    </citation>
    <scope>NUCLEOTIDE SEQUENCE [LARGE SCALE GENOMIC DNA]</scope>
    <source>
        <strain evidence="2 3">NCTC5386</strain>
    </source>
</reference>
<feature type="transmembrane region" description="Helical" evidence="1">
    <location>
        <begin position="173"/>
        <end position="196"/>
    </location>
</feature>
<evidence type="ECO:0000256" key="1">
    <source>
        <dbReference type="SAM" id="Phobius"/>
    </source>
</evidence>
<name>A0A4U9YKZ3_9STRE</name>
<evidence type="ECO:0000313" key="3">
    <source>
        <dbReference type="Proteomes" id="UP000394068"/>
    </source>
</evidence>